<reference evidence="2 3" key="1">
    <citation type="submission" date="2020-04" db="EMBL/GenBank/DDBJ databases">
        <title>Perkinsus chesapeaki whole genome sequence.</title>
        <authorList>
            <person name="Bogema D.R."/>
        </authorList>
    </citation>
    <scope>NUCLEOTIDE SEQUENCE [LARGE SCALE GENOMIC DNA]</scope>
    <source>
        <strain evidence="2">ATCC PRA-425</strain>
    </source>
</reference>
<dbReference type="InterPro" id="IPR038664">
    <property type="entry name" value="Gar1/Naf1_Cbf5-bd_sf"/>
</dbReference>
<dbReference type="InterPro" id="IPR007504">
    <property type="entry name" value="H/ACA_rnp_Gar1/Naf1"/>
</dbReference>
<keyword evidence="3" id="KW-1185">Reference proteome</keyword>
<feature type="region of interest" description="Disordered" evidence="1">
    <location>
        <begin position="267"/>
        <end position="352"/>
    </location>
</feature>
<dbReference type="GO" id="GO:0042254">
    <property type="term" value="P:ribosome biogenesis"/>
    <property type="evidence" value="ECO:0007669"/>
    <property type="project" value="InterPro"/>
</dbReference>
<sequence length="352" mass="37599">MDAQQPKINESDIVVDGQTEVDDLLFAQKMAEVELRAMPSTAPLNPIAPSLLLRKEAKCQDYDDLSDDDTDAEEEDVVKEDKPNAAASPAVGEIKTENQTDAGLSKPEGYEKERSMLDSVIAGNKFDVIEDDSDVGDDDEEGETIIGSLSALENTIPDGEEIRKIGSIHSVVEKCIVVRGDDIASSDMALDVESVLCDQNRRVIGMIVETFGQTAAPMYLVYPKDGFNTSQLTLEKVNAIGPSVYAVVSRMKMVSIEADDLAHGGNAIVDGGADSDDDMNSPPRAISSTPAFDAEAHMRDLPPPALSRGKGKGKGKGASSNPGKGYSEGSGYGKGGWEGWSGPNWEWNSPMP</sequence>
<dbReference type="Gene3D" id="2.40.10.230">
    <property type="entry name" value="Probable tRNA pseudouridine synthase domain"/>
    <property type="match status" value="1"/>
</dbReference>
<proteinExistence type="predicted"/>
<feature type="compositionally biased region" description="Gly residues" evidence="1">
    <location>
        <begin position="326"/>
        <end position="339"/>
    </location>
</feature>
<evidence type="ECO:0000313" key="2">
    <source>
        <dbReference type="EMBL" id="KAF4651649.1"/>
    </source>
</evidence>
<protein>
    <submittedName>
        <fullName evidence="2">Uncharacterized protein</fullName>
    </submittedName>
</protein>
<dbReference type="Proteomes" id="UP000591131">
    <property type="component" value="Unassembled WGS sequence"/>
</dbReference>
<organism evidence="2 3">
    <name type="scientific">Perkinsus chesapeaki</name>
    <name type="common">Clam parasite</name>
    <name type="synonym">Perkinsus andrewsi</name>
    <dbReference type="NCBI Taxonomy" id="330153"/>
    <lineage>
        <taxon>Eukaryota</taxon>
        <taxon>Sar</taxon>
        <taxon>Alveolata</taxon>
        <taxon>Perkinsozoa</taxon>
        <taxon>Perkinsea</taxon>
        <taxon>Perkinsida</taxon>
        <taxon>Perkinsidae</taxon>
        <taxon>Perkinsus</taxon>
    </lineage>
</organism>
<evidence type="ECO:0000313" key="3">
    <source>
        <dbReference type="Proteomes" id="UP000591131"/>
    </source>
</evidence>
<dbReference type="EMBL" id="JAAPAO010001028">
    <property type="protein sequence ID" value="KAF4651649.1"/>
    <property type="molecule type" value="Genomic_DNA"/>
</dbReference>
<dbReference type="Pfam" id="PF04410">
    <property type="entry name" value="Gar1"/>
    <property type="match status" value="1"/>
</dbReference>
<feature type="compositionally biased region" description="Acidic residues" evidence="1">
    <location>
        <begin position="62"/>
        <end position="78"/>
    </location>
</feature>
<feature type="region of interest" description="Disordered" evidence="1">
    <location>
        <begin position="59"/>
        <end position="107"/>
    </location>
</feature>
<feature type="non-terminal residue" evidence="2">
    <location>
        <position position="352"/>
    </location>
</feature>
<evidence type="ECO:0000256" key="1">
    <source>
        <dbReference type="SAM" id="MobiDB-lite"/>
    </source>
</evidence>
<dbReference type="AlphaFoldDB" id="A0A7J6KYI0"/>
<dbReference type="SUPFAM" id="SSF50447">
    <property type="entry name" value="Translation proteins"/>
    <property type="match status" value="1"/>
</dbReference>
<dbReference type="InterPro" id="IPR009000">
    <property type="entry name" value="Transl_B-barrel_sf"/>
</dbReference>
<accession>A0A7J6KYI0</accession>
<gene>
    <name evidence="2" type="ORF">FOL47_000261</name>
</gene>
<name>A0A7J6KYI0_PERCH</name>
<dbReference type="OrthoDB" id="21550at2759"/>
<dbReference type="GO" id="GO:0001522">
    <property type="term" value="P:pseudouridine synthesis"/>
    <property type="evidence" value="ECO:0007669"/>
    <property type="project" value="InterPro"/>
</dbReference>
<comment type="caution">
    <text evidence="2">The sequence shown here is derived from an EMBL/GenBank/DDBJ whole genome shotgun (WGS) entry which is preliminary data.</text>
</comment>